<dbReference type="Proteomes" id="UP001606303">
    <property type="component" value="Unassembled WGS sequence"/>
</dbReference>
<organism evidence="2 3">
    <name type="scientific">Pelomonas baiyunensis</name>
    <dbReference type="NCBI Taxonomy" id="3299026"/>
    <lineage>
        <taxon>Bacteria</taxon>
        <taxon>Pseudomonadati</taxon>
        <taxon>Pseudomonadota</taxon>
        <taxon>Betaproteobacteria</taxon>
        <taxon>Burkholderiales</taxon>
        <taxon>Sphaerotilaceae</taxon>
        <taxon>Roseateles</taxon>
    </lineage>
</organism>
<comment type="caution">
    <text evidence="2">The sequence shown here is derived from an EMBL/GenBank/DDBJ whole genome shotgun (WGS) entry which is preliminary data.</text>
</comment>
<name>A0ABW7H247_9BURK</name>
<proteinExistence type="predicted"/>
<evidence type="ECO:0000313" key="3">
    <source>
        <dbReference type="Proteomes" id="UP001606303"/>
    </source>
</evidence>
<gene>
    <name evidence="2" type="ORF">ACG01O_16880</name>
</gene>
<evidence type="ECO:0000259" key="1">
    <source>
        <dbReference type="Pfam" id="PF09832"/>
    </source>
</evidence>
<feature type="domain" description="DUF2059" evidence="1">
    <location>
        <begin position="91"/>
        <end position="139"/>
    </location>
</feature>
<dbReference type="RefSeq" id="WP_394386386.1">
    <property type="nucleotide sequence ID" value="NZ_JBIGIB010000005.1"/>
</dbReference>
<dbReference type="Pfam" id="PF09832">
    <property type="entry name" value="DUF2059"/>
    <property type="match status" value="1"/>
</dbReference>
<protein>
    <submittedName>
        <fullName evidence="2">DUF2059 domain-containing protein</fullName>
    </submittedName>
</protein>
<dbReference type="InterPro" id="IPR018637">
    <property type="entry name" value="DUF2059"/>
</dbReference>
<keyword evidence="3" id="KW-1185">Reference proteome</keyword>
<reference evidence="2 3" key="1">
    <citation type="submission" date="2024-08" db="EMBL/GenBank/DDBJ databases">
        <authorList>
            <person name="Lu H."/>
        </authorList>
    </citation>
    <scope>NUCLEOTIDE SEQUENCE [LARGE SCALE GENOMIC DNA]</scope>
    <source>
        <strain evidence="2 3">BYS87W</strain>
    </source>
</reference>
<evidence type="ECO:0000313" key="2">
    <source>
        <dbReference type="EMBL" id="MFG6468304.1"/>
    </source>
</evidence>
<sequence length="167" mass="18194">MTALVWFIAPAQASTRNEKLLQLVEVTQVTAAAQLSIDRQVASDKAQVQQALQQLIDRARPAPLYVAQLQEAADVFAADLKAPIEAREIADVWAQSFAKDFSDEELDQLLAFYGSPLGQRAIRAGQAASGAMAEFVQASQLVRAGKANEKLQRRLAEIARDCNCAPR</sequence>
<accession>A0ABW7H247</accession>
<dbReference type="EMBL" id="JBIGIB010000005">
    <property type="protein sequence ID" value="MFG6468304.1"/>
    <property type="molecule type" value="Genomic_DNA"/>
</dbReference>